<dbReference type="PANTHER" id="PTHR33392:SF6">
    <property type="entry name" value="POLYISOPRENYL-TEICHOIC ACID--PEPTIDOGLYCAN TEICHOIC ACID TRANSFERASE TAGU"/>
    <property type="match status" value="1"/>
</dbReference>
<protein>
    <submittedName>
        <fullName evidence="3">LCP family protein</fullName>
    </submittedName>
</protein>
<evidence type="ECO:0000313" key="3">
    <source>
        <dbReference type="EMBL" id="WEG73800.1"/>
    </source>
</evidence>
<dbReference type="NCBIfam" id="TIGR00350">
    <property type="entry name" value="lytR_cpsA_psr"/>
    <property type="match status" value="1"/>
</dbReference>
<evidence type="ECO:0000259" key="2">
    <source>
        <dbReference type="Pfam" id="PF03816"/>
    </source>
</evidence>
<reference evidence="3" key="1">
    <citation type="submission" date="2022-10" db="EMBL/GenBank/DDBJ databases">
        <title>Vagococcus sp. isolated from poultry meat.</title>
        <authorList>
            <person name="Johansson P."/>
            <person name="Bjorkroth J."/>
        </authorList>
    </citation>
    <scope>NUCLEOTIDE SEQUENCE</scope>
    <source>
        <strain evidence="3">STAA11</strain>
    </source>
</reference>
<dbReference type="InterPro" id="IPR004474">
    <property type="entry name" value="LytR_CpsA_psr"/>
</dbReference>
<comment type="similarity">
    <text evidence="1">Belongs to the LytR/CpsA/Psr (LCP) family.</text>
</comment>
<dbReference type="RefSeq" id="WP_275469600.1">
    <property type="nucleotide sequence ID" value="NZ_CP110232.1"/>
</dbReference>
<sequence>MLKKIVKTISILLLVIILAGVGYGAKVYFDVRNTAKGINTPVERQSNLRDKNVDIDSGQPFSVLLLGLDTGDKGRTDQGRSDTMLLATVNPKQNQTTLVSLPRDTYTEIIGHEGNTKDKLNHAYAFGGAAMAMDTVENLFQTPVDHYVTINMKGLQDLVDAVGGITVDNQLEFSQDGFDFPVGTIKLNGESALSYSRMRYEDPNGDYGRQERQRKIIQSVVDQAMSVSSVTGYTDILRAISDNMKTDLSWDDMIDISTKYRSAFGTVQDDGLKGDGVMLDGVSYQEVSDSELARVKDLLNSQLK</sequence>
<dbReference type="Proteomes" id="UP001179647">
    <property type="component" value="Chromosome"/>
</dbReference>
<dbReference type="EMBL" id="CP110232">
    <property type="protein sequence ID" value="WEG73800.1"/>
    <property type="molecule type" value="Genomic_DNA"/>
</dbReference>
<dbReference type="KEGG" id="vie:OL234_02495"/>
<keyword evidence="4" id="KW-1185">Reference proteome</keyword>
<accession>A0AAF0I7Z2</accession>
<dbReference type="PANTHER" id="PTHR33392">
    <property type="entry name" value="POLYISOPRENYL-TEICHOIC ACID--PEPTIDOGLYCAN TEICHOIC ACID TRANSFERASE TAGU"/>
    <property type="match status" value="1"/>
</dbReference>
<organism evidence="3 4">
    <name type="scientific">Vagococcus intermedius</name>
    <dbReference type="NCBI Taxonomy" id="2991418"/>
    <lineage>
        <taxon>Bacteria</taxon>
        <taxon>Bacillati</taxon>
        <taxon>Bacillota</taxon>
        <taxon>Bacilli</taxon>
        <taxon>Lactobacillales</taxon>
        <taxon>Enterococcaceae</taxon>
        <taxon>Vagococcus</taxon>
    </lineage>
</organism>
<dbReference type="Gene3D" id="3.40.630.190">
    <property type="entry name" value="LCP protein"/>
    <property type="match status" value="1"/>
</dbReference>
<dbReference type="InterPro" id="IPR050922">
    <property type="entry name" value="LytR/CpsA/Psr_CW_biosynth"/>
</dbReference>
<feature type="domain" description="Cell envelope-related transcriptional attenuator" evidence="2">
    <location>
        <begin position="80"/>
        <end position="224"/>
    </location>
</feature>
<dbReference type="Pfam" id="PF03816">
    <property type="entry name" value="LytR_cpsA_psr"/>
    <property type="match status" value="1"/>
</dbReference>
<evidence type="ECO:0000313" key="4">
    <source>
        <dbReference type="Proteomes" id="UP001179647"/>
    </source>
</evidence>
<proteinExistence type="inferred from homology"/>
<name>A0AAF0I7Z2_9ENTE</name>
<dbReference type="AlphaFoldDB" id="A0AAF0I7Z2"/>
<gene>
    <name evidence="3" type="ORF">OL234_02495</name>
</gene>
<evidence type="ECO:0000256" key="1">
    <source>
        <dbReference type="ARBA" id="ARBA00006068"/>
    </source>
</evidence>